<dbReference type="EMBL" id="CP051428">
    <property type="protein sequence ID" value="QJC52756.1"/>
    <property type="molecule type" value="Genomic_DNA"/>
</dbReference>
<evidence type="ECO:0000313" key="1">
    <source>
        <dbReference type="EMBL" id="QJC52756.1"/>
    </source>
</evidence>
<dbReference type="RefSeq" id="WP_168908308.1">
    <property type="nucleotide sequence ID" value="NZ_CP051428.1"/>
</dbReference>
<dbReference type="AlphaFoldDB" id="A0A6H2H013"/>
<dbReference type="InterPro" id="IPR056084">
    <property type="entry name" value="DUF7667"/>
</dbReference>
<accession>A0A6H2H013</accession>
<dbReference type="Proteomes" id="UP000502136">
    <property type="component" value="Chromosome"/>
</dbReference>
<keyword evidence="2" id="KW-1185">Reference proteome</keyword>
<organism evidence="1 2">
    <name type="scientific">Paenibacillus albicereus</name>
    <dbReference type="NCBI Taxonomy" id="2726185"/>
    <lineage>
        <taxon>Bacteria</taxon>
        <taxon>Bacillati</taxon>
        <taxon>Bacillota</taxon>
        <taxon>Bacilli</taxon>
        <taxon>Bacillales</taxon>
        <taxon>Paenibacillaceae</taxon>
        <taxon>Paenibacillus</taxon>
    </lineage>
</organism>
<evidence type="ECO:0000313" key="2">
    <source>
        <dbReference type="Proteomes" id="UP000502136"/>
    </source>
</evidence>
<gene>
    <name evidence="1" type="ORF">HGI30_15085</name>
</gene>
<dbReference type="Pfam" id="PF24704">
    <property type="entry name" value="DUF7667"/>
    <property type="match status" value="1"/>
</dbReference>
<dbReference type="KEGG" id="palr:HGI30_15085"/>
<sequence length="57" mass="6722">MTSLDRRDLTHYLQSNLALVRKLDELKSLAYHAYEVGDMDWHNEICRQIDETEATLV</sequence>
<protein>
    <submittedName>
        <fullName evidence="1">Uncharacterized protein</fullName>
    </submittedName>
</protein>
<reference evidence="1 2" key="1">
    <citation type="submission" date="2020-04" db="EMBL/GenBank/DDBJ databases">
        <title>Novel Paenibacillus strain UniB2 isolated from commercial digestive syrup.</title>
        <authorList>
            <person name="Thorat V."/>
            <person name="Kirdat K."/>
            <person name="Tiwarekar B."/>
            <person name="Yadav A."/>
        </authorList>
    </citation>
    <scope>NUCLEOTIDE SEQUENCE [LARGE SCALE GENOMIC DNA]</scope>
    <source>
        <strain evidence="1 2">UniB2</strain>
    </source>
</reference>
<proteinExistence type="predicted"/>
<name>A0A6H2H013_9BACL</name>